<name>A0ABV8NTT4_9BURK</name>
<evidence type="ECO:0000256" key="2">
    <source>
        <dbReference type="SAM" id="SignalP"/>
    </source>
</evidence>
<keyword evidence="2" id="KW-0732">Signal</keyword>
<feature type="signal peptide" evidence="2">
    <location>
        <begin position="1"/>
        <end position="19"/>
    </location>
</feature>
<evidence type="ECO:0008006" key="5">
    <source>
        <dbReference type="Google" id="ProtNLM"/>
    </source>
</evidence>
<protein>
    <recommendedName>
        <fullName evidence="5">Secreted protein</fullName>
    </recommendedName>
</protein>
<organism evidence="3 4">
    <name type="scientific">Candidimonas humi</name>
    <dbReference type="NCBI Taxonomy" id="683355"/>
    <lineage>
        <taxon>Bacteria</taxon>
        <taxon>Pseudomonadati</taxon>
        <taxon>Pseudomonadota</taxon>
        <taxon>Betaproteobacteria</taxon>
        <taxon>Burkholderiales</taxon>
        <taxon>Alcaligenaceae</taxon>
        <taxon>Candidimonas</taxon>
    </lineage>
</organism>
<comment type="caution">
    <text evidence="3">The sequence shown here is derived from an EMBL/GenBank/DDBJ whole genome shotgun (WGS) entry which is preliminary data.</text>
</comment>
<evidence type="ECO:0000256" key="1">
    <source>
        <dbReference type="SAM" id="MobiDB-lite"/>
    </source>
</evidence>
<proteinExistence type="predicted"/>
<evidence type="ECO:0000313" key="4">
    <source>
        <dbReference type="Proteomes" id="UP001595848"/>
    </source>
</evidence>
<reference evidence="4" key="1">
    <citation type="journal article" date="2019" name="Int. J. Syst. Evol. Microbiol.">
        <title>The Global Catalogue of Microorganisms (GCM) 10K type strain sequencing project: providing services to taxonomists for standard genome sequencing and annotation.</title>
        <authorList>
            <consortium name="The Broad Institute Genomics Platform"/>
            <consortium name="The Broad Institute Genome Sequencing Center for Infectious Disease"/>
            <person name="Wu L."/>
            <person name="Ma J."/>
        </authorList>
    </citation>
    <scope>NUCLEOTIDE SEQUENCE [LARGE SCALE GENOMIC DNA]</scope>
    <source>
        <strain evidence="4">LMG 24813</strain>
    </source>
</reference>
<dbReference type="Proteomes" id="UP001595848">
    <property type="component" value="Unassembled WGS sequence"/>
</dbReference>
<evidence type="ECO:0000313" key="3">
    <source>
        <dbReference type="EMBL" id="MFC4200385.1"/>
    </source>
</evidence>
<gene>
    <name evidence="3" type="ORF">ACFOY1_05400</name>
</gene>
<dbReference type="EMBL" id="JBHSBV010000002">
    <property type="protein sequence ID" value="MFC4200385.1"/>
    <property type="molecule type" value="Genomic_DNA"/>
</dbReference>
<sequence length="201" mass="20605">MKRHLICAALMLWAGSVAAQTTISADSNAGSTASSNTNSSSGSSAQSGMMSSNITFEGAQATDHTRVDTTPNIYIAPSMFGGANNCGQSSSVGVGVTGFGIGGSLASESKSCNAREDTATAYRLGYKEVADLRFFCFGEKENRQAWEAAGHTCPGDTAASGATTSKVSQADERPKVAAQQAQAPAPRQVAAAHAFPSYIGY</sequence>
<feature type="region of interest" description="Disordered" evidence="1">
    <location>
        <begin position="154"/>
        <end position="184"/>
    </location>
</feature>
<accession>A0ABV8NTT4</accession>
<dbReference type="RefSeq" id="WP_217964358.1">
    <property type="nucleotide sequence ID" value="NZ_JAHTBN010000003.1"/>
</dbReference>
<feature type="region of interest" description="Disordered" evidence="1">
    <location>
        <begin position="27"/>
        <end position="49"/>
    </location>
</feature>
<keyword evidence="4" id="KW-1185">Reference proteome</keyword>
<feature type="chain" id="PRO_5045219908" description="Secreted protein" evidence="2">
    <location>
        <begin position="20"/>
        <end position="201"/>
    </location>
</feature>